<dbReference type="Proteomes" id="UP000182652">
    <property type="component" value="Unassembled WGS sequence"/>
</dbReference>
<dbReference type="EMBL" id="FNSN01000001">
    <property type="protein sequence ID" value="SEB29086.1"/>
    <property type="molecule type" value="Genomic_DNA"/>
</dbReference>
<dbReference type="AlphaFoldDB" id="A0A1H4I5N5"/>
<feature type="compositionally biased region" description="Basic and acidic residues" evidence="1">
    <location>
        <begin position="104"/>
        <end position="115"/>
    </location>
</feature>
<evidence type="ECO:0000256" key="1">
    <source>
        <dbReference type="SAM" id="MobiDB-lite"/>
    </source>
</evidence>
<feature type="region of interest" description="Disordered" evidence="1">
    <location>
        <begin position="71"/>
        <end position="127"/>
    </location>
</feature>
<keyword evidence="3" id="KW-1185">Reference proteome</keyword>
<gene>
    <name evidence="2" type="ORF">SAMN04489745_0047</name>
</gene>
<organism evidence="2 3">
    <name type="scientific">Arthrobacter woluwensis</name>
    <dbReference type="NCBI Taxonomy" id="156980"/>
    <lineage>
        <taxon>Bacteria</taxon>
        <taxon>Bacillati</taxon>
        <taxon>Actinomycetota</taxon>
        <taxon>Actinomycetes</taxon>
        <taxon>Micrococcales</taxon>
        <taxon>Micrococcaceae</taxon>
        <taxon>Arthrobacter</taxon>
    </lineage>
</organism>
<name>A0A1H4I5N5_9MICC</name>
<accession>A0A1H4I5N5</accession>
<protein>
    <submittedName>
        <fullName evidence="2">Uncharacterized protein</fullName>
    </submittedName>
</protein>
<feature type="compositionally biased region" description="Basic residues" evidence="1">
    <location>
        <begin position="116"/>
        <end position="127"/>
    </location>
</feature>
<reference evidence="2 3" key="1">
    <citation type="submission" date="2016-10" db="EMBL/GenBank/DDBJ databases">
        <authorList>
            <person name="de Groot N.N."/>
        </authorList>
    </citation>
    <scope>NUCLEOTIDE SEQUENCE [LARGE SCALE GENOMIC DNA]</scope>
    <source>
        <strain evidence="2 3">DSM 10495</strain>
    </source>
</reference>
<proteinExistence type="predicted"/>
<evidence type="ECO:0000313" key="3">
    <source>
        <dbReference type="Proteomes" id="UP000182652"/>
    </source>
</evidence>
<evidence type="ECO:0000313" key="2">
    <source>
        <dbReference type="EMBL" id="SEB29086.1"/>
    </source>
</evidence>
<sequence length="127" mass="14225">MSAPDKRLWAKVSVDYFDNPKIEFLTDSAQLLHLQLILKAKAQGRGGMLAERACKVRGAAPFKELVDAGLLDRKGLRSGQSTTTRSTKRSPKTSPKIGPPQGSREPRQTPREQTRLRRGLHPLQNRR</sequence>